<reference evidence="1 2" key="1">
    <citation type="submission" date="2016-11" db="EMBL/GenBank/DDBJ databases">
        <authorList>
            <person name="Jaros S."/>
            <person name="Januszkiewicz K."/>
            <person name="Wedrychowicz H."/>
        </authorList>
    </citation>
    <scope>NUCLEOTIDE SEQUENCE [LARGE SCALE GENOMIC DNA]</scope>
    <source>
        <strain evidence="1 2">DSM 15929</strain>
    </source>
</reference>
<evidence type="ECO:0000313" key="2">
    <source>
        <dbReference type="Proteomes" id="UP000184386"/>
    </source>
</evidence>
<evidence type="ECO:0000313" key="1">
    <source>
        <dbReference type="EMBL" id="SHJ88146.1"/>
    </source>
</evidence>
<sequence length="136" mass="15500">MKEILQKDYSYSQDDYVSVFTGICKDQATLEQYLKKDYYYLDADLIGSEFGIDFGINTYDEDFLTAFITDSLTSSIDELFGTEEAADSLKDKYPDGLSDKYNVCVCVGRMKYTGERTEVDNAEFGKFKFLGAFQSL</sequence>
<dbReference type="OrthoDB" id="2048761at2"/>
<dbReference type="AlphaFoldDB" id="A0A1M6MXJ2"/>
<name>A0A1M6MXJ2_9FIRM</name>
<proteinExistence type="predicted"/>
<dbReference type="EMBL" id="FRAC01000007">
    <property type="protein sequence ID" value="SHJ88146.1"/>
    <property type="molecule type" value="Genomic_DNA"/>
</dbReference>
<dbReference type="Pfam" id="PF14112">
    <property type="entry name" value="DUF4284"/>
    <property type="match status" value="1"/>
</dbReference>
<keyword evidence="2" id="KW-1185">Reference proteome</keyword>
<organism evidence="1 2">
    <name type="scientific">Anaerocolumna jejuensis DSM 15929</name>
    <dbReference type="NCBI Taxonomy" id="1121322"/>
    <lineage>
        <taxon>Bacteria</taxon>
        <taxon>Bacillati</taxon>
        <taxon>Bacillota</taxon>
        <taxon>Clostridia</taxon>
        <taxon>Lachnospirales</taxon>
        <taxon>Lachnospiraceae</taxon>
        <taxon>Anaerocolumna</taxon>
    </lineage>
</organism>
<protein>
    <submittedName>
        <fullName evidence="1">Immunity protein 22</fullName>
    </submittedName>
</protein>
<gene>
    <name evidence="1" type="ORF">SAMN02745136_01220</name>
</gene>
<dbReference type="RefSeq" id="WP_073273860.1">
    <property type="nucleotide sequence ID" value="NZ_FRAC01000007.1"/>
</dbReference>
<dbReference type="Proteomes" id="UP000184386">
    <property type="component" value="Unassembled WGS sequence"/>
</dbReference>
<dbReference type="InterPro" id="IPR025560">
    <property type="entry name" value="Imm22"/>
</dbReference>
<accession>A0A1M6MXJ2</accession>